<evidence type="ECO:0000313" key="2">
    <source>
        <dbReference type="Proteomes" id="UP000681315"/>
    </source>
</evidence>
<dbReference type="EMBL" id="JAGEVG010000018">
    <property type="protein sequence ID" value="MBO3099573.1"/>
    <property type="molecule type" value="Genomic_DNA"/>
</dbReference>
<proteinExistence type="predicted"/>
<name>A0ABS3SV57_9FLAO</name>
<organism evidence="1 2">
    <name type="scientific">Gelidibacter pelagius</name>
    <dbReference type="NCBI Taxonomy" id="2819985"/>
    <lineage>
        <taxon>Bacteria</taxon>
        <taxon>Pseudomonadati</taxon>
        <taxon>Bacteroidota</taxon>
        <taxon>Flavobacteriia</taxon>
        <taxon>Flavobacteriales</taxon>
        <taxon>Flavobacteriaceae</taxon>
        <taxon>Gelidibacter</taxon>
    </lineage>
</organism>
<evidence type="ECO:0008006" key="3">
    <source>
        <dbReference type="Google" id="ProtNLM"/>
    </source>
</evidence>
<dbReference type="RefSeq" id="WP_208234682.1">
    <property type="nucleotide sequence ID" value="NZ_JAGEVG010000018.1"/>
</dbReference>
<sequence length="315" mass="36044">MNKQELTYLLAHPEQLTVAHTSTVGEIVAHYPYFQSARALYLKGLKAKESFKYNQELRVTAAYTTDRSILFDFITSEEFNQNEISKLIRQNTELLKDIQVNEADDISVNKSVTIDDALKQHIKDSEGVLDPELFQQKAPFQTTPNVESPAPIIDVDVKNIKPSPEEQLNIGKPLDFDKSETHSFTQWLKMTSFKPIERTPEETITEKPLQEPLSKETKPESGLEKKLDIIDRFITANPKISPIKEKAPSINLAQTQLVQNDSLMTETLARIYLEQKNYQKAIQSYKILILKYPEKSGFFADQIKAVKQLQENNTK</sequence>
<protein>
    <recommendedName>
        <fullName evidence="3">Tetratricopeptide repeat protein</fullName>
    </recommendedName>
</protein>
<comment type="caution">
    <text evidence="1">The sequence shown here is derived from an EMBL/GenBank/DDBJ whole genome shotgun (WGS) entry which is preliminary data.</text>
</comment>
<gene>
    <name evidence="1" type="ORF">J4051_14930</name>
</gene>
<accession>A0ABS3SV57</accession>
<evidence type="ECO:0000313" key="1">
    <source>
        <dbReference type="EMBL" id="MBO3099573.1"/>
    </source>
</evidence>
<keyword evidence="2" id="KW-1185">Reference proteome</keyword>
<reference evidence="1 2" key="1">
    <citation type="submission" date="2021-03" db="EMBL/GenBank/DDBJ databases">
        <title>Gelidibacter sp. nov., isolated from costal sediment.</title>
        <authorList>
            <person name="Lun K.-Y."/>
        </authorList>
    </citation>
    <scope>NUCLEOTIDE SEQUENCE [LARGE SCALE GENOMIC DNA]</scope>
    <source>
        <strain evidence="1 2">DF109</strain>
    </source>
</reference>
<dbReference type="Proteomes" id="UP000681315">
    <property type="component" value="Unassembled WGS sequence"/>
</dbReference>